<dbReference type="EMBL" id="CAOQHR010000003">
    <property type="protein sequence ID" value="CAI6332630.1"/>
    <property type="molecule type" value="Genomic_DNA"/>
</dbReference>
<protein>
    <submittedName>
        <fullName evidence="1">Uncharacterized protein</fullName>
    </submittedName>
</protein>
<proteinExistence type="predicted"/>
<gene>
    <name evidence="1" type="ORF">PDIGIT_LOCUS5657</name>
</gene>
<evidence type="ECO:0000313" key="1">
    <source>
        <dbReference type="EMBL" id="CAI6332630.1"/>
    </source>
</evidence>
<comment type="caution">
    <text evidence="1">The sequence shown here is derived from an EMBL/GenBank/DDBJ whole genome shotgun (WGS) entry which is preliminary data.</text>
</comment>
<evidence type="ECO:0000313" key="2">
    <source>
        <dbReference type="Proteomes" id="UP001152607"/>
    </source>
</evidence>
<reference evidence="1" key="1">
    <citation type="submission" date="2023-01" db="EMBL/GenBank/DDBJ databases">
        <authorList>
            <person name="Van Ghelder C."/>
            <person name="Rancurel C."/>
        </authorList>
    </citation>
    <scope>NUCLEOTIDE SEQUENCE</scope>
    <source>
        <strain evidence="1">CNCM I-4278</strain>
    </source>
</reference>
<dbReference type="Proteomes" id="UP001152607">
    <property type="component" value="Unassembled WGS sequence"/>
</dbReference>
<name>A0A9W4XL83_9PLEO</name>
<dbReference type="AlphaFoldDB" id="A0A9W4XL83"/>
<organism evidence="1 2">
    <name type="scientific">Periconia digitata</name>
    <dbReference type="NCBI Taxonomy" id="1303443"/>
    <lineage>
        <taxon>Eukaryota</taxon>
        <taxon>Fungi</taxon>
        <taxon>Dikarya</taxon>
        <taxon>Ascomycota</taxon>
        <taxon>Pezizomycotina</taxon>
        <taxon>Dothideomycetes</taxon>
        <taxon>Pleosporomycetidae</taxon>
        <taxon>Pleosporales</taxon>
        <taxon>Massarineae</taxon>
        <taxon>Periconiaceae</taxon>
        <taxon>Periconia</taxon>
    </lineage>
</organism>
<accession>A0A9W4XL83</accession>
<sequence>MPRWVSANHVIKAPTIQHIHTLHPHSVHPQSAATALSNSSILDIWKWGVLFSSLSSPTLHVDNASTFHDIKNTSIIAGHAVDKEAM</sequence>
<keyword evidence="2" id="KW-1185">Reference proteome</keyword>